<keyword evidence="2" id="KW-0472">Membrane</keyword>
<feature type="transmembrane region" description="Helical" evidence="2">
    <location>
        <begin position="68"/>
        <end position="93"/>
    </location>
</feature>
<keyword evidence="1" id="KW-0175">Coiled coil</keyword>
<evidence type="ECO:0000259" key="3">
    <source>
        <dbReference type="Pfam" id="PF09851"/>
    </source>
</evidence>
<protein>
    <recommendedName>
        <fullName evidence="3">SHOCT domain-containing protein</fullName>
    </recommendedName>
</protein>
<feature type="coiled-coil region" evidence="1">
    <location>
        <begin position="430"/>
        <end position="464"/>
    </location>
</feature>
<dbReference type="NCBIfam" id="NF045889">
    <property type="entry name" value="ICE_Mbov_0396_TM"/>
    <property type="match status" value="1"/>
</dbReference>
<evidence type="ECO:0000313" key="5">
    <source>
        <dbReference type="Proteomes" id="UP000290942"/>
    </source>
</evidence>
<dbReference type="RefSeq" id="WP_129687533.1">
    <property type="nucleotide sequence ID" value="NZ_LR214970.1"/>
</dbReference>
<evidence type="ECO:0000313" key="4">
    <source>
        <dbReference type="EMBL" id="VEU60596.1"/>
    </source>
</evidence>
<feature type="transmembrane region" description="Helical" evidence="2">
    <location>
        <begin position="12"/>
        <end position="31"/>
    </location>
</feature>
<feature type="transmembrane region" description="Helical" evidence="2">
    <location>
        <begin position="252"/>
        <end position="274"/>
    </location>
</feature>
<gene>
    <name evidence="4" type="ORF">NCTC10122_00192</name>
</gene>
<feature type="domain" description="SHOCT" evidence="3">
    <location>
        <begin position="430"/>
        <end position="454"/>
    </location>
</feature>
<dbReference type="Proteomes" id="UP000290942">
    <property type="component" value="Chromosome"/>
</dbReference>
<dbReference type="Pfam" id="PF09851">
    <property type="entry name" value="SHOCT"/>
    <property type="match status" value="1"/>
</dbReference>
<dbReference type="InterPro" id="IPR018649">
    <property type="entry name" value="SHOCT"/>
</dbReference>
<evidence type="ECO:0000256" key="1">
    <source>
        <dbReference type="SAM" id="Coils"/>
    </source>
</evidence>
<feature type="transmembrane region" description="Helical" evidence="2">
    <location>
        <begin position="37"/>
        <end position="56"/>
    </location>
</feature>
<accession>A0A449A8V5</accession>
<proteinExistence type="predicted"/>
<feature type="transmembrane region" description="Helical" evidence="2">
    <location>
        <begin position="294"/>
        <end position="319"/>
    </location>
</feature>
<keyword evidence="2" id="KW-1133">Transmembrane helix</keyword>
<dbReference type="AlphaFoldDB" id="A0A449A8V5"/>
<keyword evidence="2" id="KW-0812">Transmembrane</keyword>
<feature type="transmembrane region" description="Helical" evidence="2">
    <location>
        <begin position="223"/>
        <end position="240"/>
    </location>
</feature>
<name>A0A449A8V5_9BACT</name>
<reference evidence="4 5" key="1">
    <citation type="submission" date="2019-01" db="EMBL/GenBank/DDBJ databases">
        <authorList>
            <consortium name="Pathogen Informatics"/>
        </authorList>
    </citation>
    <scope>NUCLEOTIDE SEQUENCE [LARGE SCALE GENOMIC DNA]</scope>
    <source>
        <strain evidence="4 5">NCTC10122</strain>
    </source>
</reference>
<organism evidence="4 5">
    <name type="scientific">Mycoplasmopsis bovigenitalium</name>
    <dbReference type="NCBI Taxonomy" id="2112"/>
    <lineage>
        <taxon>Bacteria</taxon>
        <taxon>Bacillati</taxon>
        <taxon>Mycoplasmatota</taxon>
        <taxon>Mycoplasmoidales</taxon>
        <taxon>Metamycoplasmataceae</taxon>
        <taxon>Mycoplasmopsis</taxon>
    </lineage>
</organism>
<dbReference type="EMBL" id="LR214970">
    <property type="protein sequence ID" value="VEU60596.1"/>
    <property type="molecule type" value="Genomic_DNA"/>
</dbReference>
<sequence>MAGFIGDLYNKIGFGVFNIFWYLIVVLPLILIKSILICYQLIAISLPQYLLFGIGLSEAFELSKFPTLFLRLLIISVAIYIVILAASLIRLHFWKGDNEPNPVSVALKYSVLATLWIIGIPLVLYVFNLLIGIMINLITGADKEALDYQIFINLYDPTRLKGISLKDWQYIYENNYFLKFEQYKQLEDGRAVELIFLGSLLSVSTLVPLVMGMLVVVQKVFQQFFLFIIAPFVAPTAMADDGKRLRQWGQMYFAKGFSILGFLVSIQVLGAFILQTFKWVNSPDLKDLHIMVRYLLILGVIVGGAVASTSISSEVAAFIGESASIKESISETKGMMAGAMALGGGVFAAAKGVGKLMKSGGGALAKAGAAVKGGKRGVQALNAKRDLKAKLKNGKIDNEEYELAKQGLDAKVNERRESALAAKKADREDLKNLKTQYKQGEISKEEYKEARKDLSLDTEQLTKKENALAKQEAKLLKKGNKEEAKAIAERRQKIGSLIDKKIERSSGDSLSLSKEQKSLLENAKRTTKKDATNQAVIDTYRRVKKGKDLY</sequence>
<feature type="transmembrane region" description="Helical" evidence="2">
    <location>
        <begin position="113"/>
        <end position="138"/>
    </location>
</feature>
<feature type="transmembrane region" description="Helical" evidence="2">
    <location>
        <begin position="194"/>
        <end position="217"/>
    </location>
</feature>
<evidence type="ECO:0000256" key="2">
    <source>
        <dbReference type="SAM" id="Phobius"/>
    </source>
</evidence>
<dbReference type="NCBIfam" id="NF045848">
    <property type="entry name" value="MMCAP2_0566_fam"/>
    <property type="match status" value="1"/>
</dbReference>